<evidence type="ECO:0000313" key="3">
    <source>
        <dbReference type="EMBL" id="MDQ0363959.1"/>
    </source>
</evidence>
<dbReference type="Proteomes" id="UP001240236">
    <property type="component" value="Unassembled WGS sequence"/>
</dbReference>
<keyword evidence="4" id="KW-1185">Reference proteome</keyword>
<reference evidence="3 4" key="1">
    <citation type="submission" date="2023-07" db="EMBL/GenBank/DDBJ databases">
        <title>Sequencing the genomes of 1000 actinobacteria strains.</title>
        <authorList>
            <person name="Klenk H.-P."/>
        </authorList>
    </citation>
    <scope>NUCLEOTIDE SEQUENCE [LARGE SCALE GENOMIC DNA]</scope>
    <source>
        <strain evidence="3 4">DSM 44709</strain>
    </source>
</reference>
<protein>
    <recommendedName>
        <fullName evidence="2">DUF7134 domain-containing protein</fullName>
    </recommendedName>
</protein>
<proteinExistence type="predicted"/>
<dbReference type="EMBL" id="JAUSUZ010000001">
    <property type="protein sequence ID" value="MDQ0363959.1"/>
    <property type="molecule type" value="Genomic_DNA"/>
</dbReference>
<evidence type="ECO:0000313" key="4">
    <source>
        <dbReference type="Proteomes" id="UP001240236"/>
    </source>
</evidence>
<keyword evidence="1" id="KW-0472">Membrane</keyword>
<feature type="transmembrane region" description="Helical" evidence="1">
    <location>
        <begin position="20"/>
        <end position="50"/>
    </location>
</feature>
<keyword evidence="1" id="KW-0812">Transmembrane</keyword>
<keyword evidence="1" id="KW-1133">Transmembrane helix</keyword>
<dbReference type="AlphaFoldDB" id="A0AAE3VVA3"/>
<sequence>MPPRPPVGAGVLLDVSFTVLFWLVFGLSSLMVAGPVGLAVATATIVALAVRRRHPAAVLGWSAAMFAVQLLVVPIPLPANAAQTVVVYTVAARVMSARVRLLALGSAVTGCLAGGTVHAGRDRGGATGKACEQGDPAF</sequence>
<dbReference type="InterPro" id="IPR055558">
    <property type="entry name" value="DUF7134"/>
</dbReference>
<name>A0AAE3VVA3_9ACTN</name>
<gene>
    <name evidence="3" type="ORF">J2S42_000628</name>
</gene>
<evidence type="ECO:0000259" key="2">
    <source>
        <dbReference type="Pfam" id="PF23539"/>
    </source>
</evidence>
<organism evidence="3 4">
    <name type="scientific">Catenuloplanes indicus</name>
    <dbReference type="NCBI Taxonomy" id="137267"/>
    <lineage>
        <taxon>Bacteria</taxon>
        <taxon>Bacillati</taxon>
        <taxon>Actinomycetota</taxon>
        <taxon>Actinomycetes</taxon>
        <taxon>Micromonosporales</taxon>
        <taxon>Micromonosporaceae</taxon>
        <taxon>Catenuloplanes</taxon>
    </lineage>
</organism>
<comment type="caution">
    <text evidence="3">The sequence shown here is derived from an EMBL/GenBank/DDBJ whole genome shotgun (WGS) entry which is preliminary data.</text>
</comment>
<evidence type="ECO:0000256" key="1">
    <source>
        <dbReference type="SAM" id="Phobius"/>
    </source>
</evidence>
<dbReference type="Pfam" id="PF23539">
    <property type="entry name" value="DUF7134"/>
    <property type="match status" value="1"/>
</dbReference>
<accession>A0AAE3VVA3</accession>
<feature type="domain" description="DUF7134" evidence="2">
    <location>
        <begin position="11"/>
        <end position="116"/>
    </location>
</feature>
<dbReference type="RefSeq" id="WP_307234990.1">
    <property type="nucleotide sequence ID" value="NZ_JAUSUZ010000001.1"/>
</dbReference>
<feature type="transmembrane region" description="Helical" evidence="1">
    <location>
        <begin position="57"/>
        <end position="77"/>
    </location>
</feature>
<feature type="transmembrane region" description="Helical" evidence="1">
    <location>
        <begin position="97"/>
        <end position="119"/>
    </location>
</feature>